<dbReference type="GO" id="GO:0044196">
    <property type="term" value="C:host cell nucleolus"/>
    <property type="evidence" value="ECO:0007669"/>
    <property type="project" value="UniProtKB-SubCell"/>
</dbReference>
<name>A0AAU6W7R1_9BETA</name>
<evidence type="ECO:0000256" key="2">
    <source>
        <dbReference type="ARBA" id="ARBA00004328"/>
    </source>
</evidence>
<evidence type="ECO:0000313" key="5">
    <source>
        <dbReference type="EMBL" id="XAO37534.1"/>
    </source>
</evidence>
<dbReference type="InterPro" id="IPR002580">
    <property type="entry name" value="Herpes_UL24"/>
</dbReference>
<protein>
    <submittedName>
        <fullName evidence="5">Nuclear protein UL24</fullName>
    </submittedName>
</protein>
<feature type="region of interest" description="Disordered" evidence="4">
    <location>
        <begin position="201"/>
        <end position="254"/>
    </location>
</feature>
<comment type="subcellular location">
    <subcellularLocation>
        <location evidence="1">Host nucleus</location>
        <location evidence="1">Host nucleolus</location>
    </subcellularLocation>
    <subcellularLocation>
        <location evidence="2">Virion</location>
    </subcellularLocation>
</comment>
<reference evidence="5" key="1">
    <citation type="submission" date="2024-05" db="EMBL/GenBank/DDBJ databases">
        <title>Fine-tuning the evolutionary stability and environmental longevity of recombinant transmissible vaccines.</title>
        <authorList>
            <person name="Chan B."/>
            <person name="Nuismer S.L."/>
            <person name="Nichols J."/>
            <person name="Davison A.J."/>
            <person name="Alqirbi H."/>
            <person name="Jarvis M.A."/>
            <person name="Redwood A.J."/>
        </authorList>
    </citation>
    <scope>NUCLEOTIDE SEQUENCE</scope>
    <source>
        <strain evidence="5">K181</strain>
    </source>
</reference>
<evidence type="ECO:0000256" key="3">
    <source>
        <dbReference type="ARBA" id="ARBA00022921"/>
    </source>
</evidence>
<dbReference type="EMBL" id="PP756678">
    <property type="protein sequence ID" value="XAO37114.1"/>
    <property type="molecule type" value="Genomic_DNA"/>
</dbReference>
<dbReference type="EMBL" id="PP756679">
    <property type="protein sequence ID" value="XAO37254.1"/>
    <property type="molecule type" value="Genomic_DNA"/>
</dbReference>
<dbReference type="Pfam" id="PF01646">
    <property type="entry name" value="Herpes_UL24"/>
    <property type="match status" value="1"/>
</dbReference>
<evidence type="ECO:0000256" key="1">
    <source>
        <dbReference type="ARBA" id="ARBA00004307"/>
    </source>
</evidence>
<accession>A0AAU6W7R1</accession>
<dbReference type="EMBL" id="PP756680">
    <property type="protein sequence ID" value="XAO37394.1"/>
    <property type="molecule type" value="Genomic_DNA"/>
</dbReference>
<proteinExistence type="predicted"/>
<sequence>MGTSADTDLLSYLPDARKRAGRRGHLQIYKKITAVFEDDDALNAILGGILPYRGVPGRRYVFYEIDFKKRIPDCIVVLVDDRDGSAECYVIEFKTTMRCADTGTIRSNRTHRLQYLQGLRQLRDSTRIFSQFTVADGVCWKVFPVISFFRQKGARVALTRVFKPREYRVLSSVVLDFLRLHQDESVKNLSRCAVYSGLRGASGKRPGLPPRKTRAPPRRKRAAPAAVRRRPGARRQAPTKGGRRPRVSRKRAAK</sequence>
<organism evidence="5">
    <name type="scientific">Muromegalovirus muridbeta1</name>
    <dbReference type="NCBI Taxonomy" id="3050323"/>
    <lineage>
        <taxon>Viruses</taxon>
        <taxon>Duplodnaviria</taxon>
        <taxon>Heunggongvirae</taxon>
        <taxon>Peploviricota</taxon>
        <taxon>Herviviricetes</taxon>
        <taxon>Herpesvirales</taxon>
        <taxon>Orthoherpesviridae</taxon>
        <taxon>Betaherpesvirinae</taxon>
        <taxon>Muromegalovirus</taxon>
    </lineage>
</organism>
<gene>
    <name evidence="5" type="primary">M76</name>
</gene>
<evidence type="ECO:0000256" key="4">
    <source>
        <dbReference type="SAM" id="MobiDB-lite"/>
    </source>
</evidence>
<feature type="compositionally biased region" description="Basic residues" evidence="4">
    <location>
        <begin position="211"/>
        <end position="233"/>
    </location>
</feature>
<dbReference type="EMBL" id="PP756681">
    <property type="protein sequence ID" value="XAO37534.1"/>
    <property type="molecule type" value="Genomic_DNA"/>
</dbReference>
<keyword evidence="3" id="KW-0426">Late protein</keyword>
<feature type="compositionally biased region" description="Basic residues" evidence="4">
    <location>
        <begin position="241"/>
        <end position="254"/>
    </location>
</feature>